<dbReference type="GeneTree" id="ENSGT00940000156289"/>
<dbReference type="Pfam" id="PF08742">
    <property type="entry name" value="C8"/>
    <property type="match status" value="1"/>
</dbReference>
<dbReference type="InterPro" id="IPR050780">
    <property type="entry name" value="Mucin_vWF_Thrombospondin_sf"/>
</dbReference>
<feature type="domain" description="VWFD" evidence="4">
    <location>
        <begin position="1"/>
        <end position="92"/>
    </location>
</feature>
<dbReference type="AlphaFoldDB" id="A0A8C7AJI4"/>
<evidence type="ECO:0000259" key="4">
    <source>
        <dbReference type="PROSITE" id="PS51233"/>
    </source>
</evidence>
<accession>A0A8C7AJI4</accession>
<evidence type="ECO:0000313" key="5">
    <source>
        <dbReference type="Ensembl" id="ENSNVIP00000008292.1"/>
    </source>
</evidence>
<dbReference type="PANTHER" id="PTHR11339">
    <property type="entry name" value="EXTRACELLULAR MATRIX GLYCOPROTEIN RELATED"/>
    <property type="match status" value="1"/>
</dbReference>
<reference evidence="5" key="2">
    <citation type="submission" date="2025-09" db="UniProtKB">
        <authorList>
            <consortium name="Ensembl"/>
        </authorList>
    </citation>
    <scope>IDENTIFICATION</scope>
</reference>
<keyword evidence="6" id="KW-1185">Reference proteome</keyword>
<dbReference type="Pfam" id="PF25962">
    <property type="entry name" value="TIL_OTOGL_Mucin"/>
    <property type="match status" value="1"/>
</dbReference>
<protein>
    <recommendedName>
        <fullName evidence="4">VWFD domain-containing protein</fullName>
    </recommendedName>
</protein>
<keyword evidence="1" id="KW-1015">Disulfide bond</keyword>
<dbReference type="PANTHER" id="PTHR11339:SF371">
    <property type="entry name" value="MUCIN-2"/>
    <property type="match status" value="1"/>
</dbReference>
<proteinExistence type="predicted"/>
<evidence type="ECO:0000313" key="6">
    <source>
        <dbReference type="Proteomes" id="UP000694425"/>
    </source>
</evidence>
<feature type="region of interest" description="Disordered" evidence="3">
    <location>
        <begin position="240"/>
        <end position="292"/>
    </location>
</feature>
<dbReference type="SMART" id="SM00832">
    <property type="entry name" value="C8"/>
    <property type="match status" value="1"/>
</dbReference>
<dbReference type="InterPro" id="IPR001846">
    <property type="entry name" value="VWF_type-D"/>
</dbReference>
<dbReference type="PROSITE" id="PS51233">
    <property type="entry name" value="VWFD"/>
    <property type="match status" value="1"/>
</dbReference>
<evidence type="ECO:0000256" key="3">
    <source>
        <dbReference type="SAM" id="MobiDB-lite"/>
    </source>
</evidence>
<dbReference type="Ensembl" id="ENSNVIT00000009711.1">
    <property type="protein sequence ID" value="ENSNVIP00000008292.1"/>
    <property type="gene ID" value="ENSNVIG00000006585.1"/>
</dbReference>
<name>A0A8C7AJI4_NEOVI</name>
<reference evidence="5" key="1">
    <citation type="submission" date="2025-08" db="UniProtKB">
        <authorList>
            <consortium name="Ensembl"/>
        </authorList>
    </citation>
    <scope>IDENTIFICATION</scope>
</reference>
<dbReference type="GO" id="GO:0005615">
    <property type="term" value="C:extracellular space"/>
    <property type="evidence" value="ECO:0007669"/>
    <property type="project" value="TreeGrafter"/>
</dbReference>
<dbReference type="Proteomes" id="UP000694425">
    <property type="component" value="Unplaced"/>
</dbReference>
<dbReference type="InterPro" id="IPR014853">
    <property type="entry name" value="VWF/SSPO/ZAN-like_Cys-rich_dom"/>
</dbReference>
<dbReference type="InterPro" id="IPR058753">
    <property type="entry name" value="TIL_OTOGL_Mucin"/>
</dbReference>
<organism evidence="5 6">
    <name type="scientific">Neovison vison</name>
    <name type="common">American mink</name>
    <name type="synonym">Mustela vison</name>
    <dbReference type="NCBI Taxonomy" id="452646"/>
    <lineage>
        <taxon>Eukaryota</taxon>
        <taxon>Metazoa</taxon>
        <taxon>Chordata</taxon>
        <taxon>Craniata</taxon>
        <taxon>Vertebrata</taxon>
        <taxon>Euteleostomi</taxon>
        <taxon>Mammalia</taxon>
        <taxon>Eutheria</taxon>
        <taxon>Laurasiatheria</taxon>
        <taxon>Carnivora</taxon>
        <taxon>Caniformia</taxon>
        <taxon>Musteloidea</taxon>
        <taxon>Mustelidae</taxon>
        <taxon>Mustelinae</taxon>
        <taxon>Neogale</taxon>
    </lineage>
</organism>
<sequence length="292" mass="32290">MVIQRDTGHHVAYTTREVGQYLVVEASIGVIVIWDKKTTVFIKLAPSYKGRVCGLCGNFDQRSSNDFTTRDHMVVDSELDFGNSWKEAPTCPDVSVTPDPCARNPHRLSWAQKQCSIIKSSVFSVCHSKVDPKPFYEACVHDSCSCDTGGDCECFCSAVASYAQECTKEGACVFWRTPDLCPVFCDYYNPPDECEWHYEPCGNRSFETCRTVNGIHSNISVSYLEGKRASARRDAVPMRLGTQGAGGLSPPRCRVCSTSLERQKESGRGRGPQEAADQPKTGCLGLQTRPRS</sequence>
<evidence type="ECO:0000256" key="1">
    <source>
        <dbReference type="ARBA" id="ARBA00023157"/>
    </source>
</evidence>
<evidence type="ECO:0000256" key="2">
    <source>
        <dbReference type="ARBA" id="ARBA00023180"/>
    </source>
</evidence>
<dbReference type="GO" id="GO:0031012">
    <property type="term" value="C:extracellular matrix"/>
    <property type="evidence" value="ECO:0007669"/>
    <property type="project" value="TreeGrafter"/>
</dbReference>
<dbReference type="Pfam" id="PF00094">
    <property type="entry name" value="VWD"/>
    <property type="match status" value="1"/>
</dbReference>
<keyword evidence="2" id="KW-0325">Glycoprotein</keyword>